<dbReference type="Pfam" id="PF00270">
    <property type="entry name" value="DEAD"/>
    <property type="match status" value="1"/>
</dbReference>
<evidence type="ECO:0000256" key="3">
    <source>
        <dbReference type="ARBA" id="ARBA00005446"/>
    </source>
</evidence>
<keyword evidence="11" id="KW-0238">DNA-binding</keyword>
<keyword evidence="14" id="KW-0413">Isomerase</keyword>
<keyword evidence="10" id="KW-0067">ATP-binding</keyword>
<feature type="domain" description="Helicase C-terminal" evidence="19">
    <location>
        <begin position="215"/>
        <end position="362"/>
    </location>
</feature>
<evidence type="ECO:0000259" key="19">
    <source>
        <dbReference type="PROSITE" id="PS51194"/>
    </source>
</evidence>
<feature type="domain" description="HRDC" evidence="17">
    <location>
        <begin position="528"/>
        <end position="608"/>
    </location>
</feature>
<evidence type="ECO:0000256" key="13">
    <source>
        <dbReference type="ARBA" id="ARBA00023204"/>
    </source>
</evidence>
<dbReference type="InterPro" id="IPR010997">
    <property type="entry name" value="HRDC-like_sf"/>
</dbReference>
<dbReference type="GO" id="GO:0006281">
    <property type="term" value="P:DNA repair"/>
    <property type="evidence" value="ECO:0007669"/>
    <property type="project" value="UniProtKB-KW"/>
</dbReference>
<protein>
    <recommendedName>
        <fullName evidence="16">DNA helicase RecQ</fullName>
        <ecNumber evidence="16">5.6.2.4</ecNumber>
    </recommendedName>
</protein>
<comment type="cofactor">
    <cofactor evidence="2">
        <name>Zn(2+)</name>
        <dbReference type="ChEBI" id="CHEBI:29105"/>
    </cofactor>
</comment>
<evidence type="ECO:0000256" key="10">
    <source>
        <dbReference type="ARBA" id="ARBA00022840"/>
    </source>
</evidence>
<dbReference type="SUPFAM" id="SSF52540">
    <property type="entry name" value="P-loop containing nucleoside triphosphate hydrolases"/>
    <property type="match status" value="1"/>
</dbReference>
<dbReference type="InterPro" id="IPR002121">
    <property type="entry name" value="HRDC_dom"/>
</dbReference>
<dbReference type="PANTHER" id="PTHR13710">
    <property type="entry name" value="DNA HELICASE RECQ FAMILY MEMBER"/>
    <property type="match status" value="1"/>
</dbReference>
<dbReference type="InterPro" id="IPR004589">
    <property type="entry name" value="DNA_helicase_ATP-dep_RecQ"/>
</dbReference>
<dbReference type="Pfam" id="PF14493">
    <property type="entry name" value="HTH_40"/>
    <property type="match status" value="1"/>
</dbReference>
<sequence length="715" mass="81941">MPLTKEQVLKQYFGYDKFRPLQSDIIDWVLYGQDALVLMPTGGGKSICFQVPAMVMSGITIVISPLIALMQDQVRGLLANGIPAAYINSSQTGSEISLIEKRCKSGELKLLYISPEKLFSPGYFDFIKSLNVSMFAIDESHCVSVWGHDFRPEYTQLGILKKSFPDVPVIALTATADRVTRKDILNQLAIPEARVFVSSFDRPNLSLAVLPGRNRIKIMQDFIQKRANQPGIIYCLSRKNTEDVASALQKVGIRAKFYHAKMNPEDRAKVQDDFIKDNYQVIVATIAFGMGIDKSNVRWVIHYSLPSNVESFYQEIGRAGRDGLRSDTLLFYTFNDLKMRQEMLDQSGLPEEMKETQLAKLERMKQYSEAEICRRRILLSYFNEETTEDCGNCDVCRNPPVRFDATILAQKALSAIVRTNENIAMGILIDILRGSRNRKVVEHQYHEIKTFGAGKDLKFEEWADYLQQMLNSGIMDIAYDEGHSYKLNNRSRAILKEGQKVELVRFEPYDVKKARKEEEYPLERSKKEIIRDALFDRLKFLRKQIADEADIPAFVVFSDATLSDMAQKRPINKIQMLAVSGVGEQKYLQYGERFMNEILNFARENSGTGSRIANGMTYVETFDLYKKGLSPSEIARTRGMNEITIYSHLAKLYEDGERINLEEYVHTTELKKIIRQAEIMNIRKGEPLKPLFEALNGQHEYHKLRMALAIWERNK</sequence>
<dbReference type="Gene3D" id="1.10.150.80">
    <property type="entry name" value="HRDC domain"/>
    <property type="match status" value="1"/>
</dbReference>
<dbReference type="GO" id="GO:0006310">
    <property type="term" value="P:DNA recombination"/>
    <property type="evidence" value="ECO:0007669"/>
    <property type="project" value="UniProtKB-UniRule"/>
</dbReference>
<comment type="similarity">
    <text evidence="3">Belongs to the helicase family. RecQ subfamily.</text>
</comment>
<evidence type="ECO:0000259" key="18">
    <source>
        <dbReference type="PROSITE" id="PS51192"/>
    </source>
</evidence>
<dbReference type="SUPFAM" id="SSF46785">
    <property type="entry name" value="Winged helix' DNA-binding domain"/>
    <property type="match status" value="1"/>
</dbReference>
<dbReference type="GO" id="GO:0043590">
    <property type="term" value="C:bacterial nucleoid"/>
    <property type="evidence" value="ECO:0007669"/>
    <property type="project" value="TreeGrafter"/>
</dbReference>
<keyword evidence="9" id="KW-0862">Zinc</keyword>
<dbReference type="RefSeq" id="WP_092014064.1">
    <property type="nucleotide sequence ID" value="NZ_FOXH01000003.1"/>
</dbReference>
<evidence type="ECO:0000256" key="9">
    <source>
        <dbReference type="ARBA" id="ARBA00022833"/>
    </source>
</evidence>
<dbReference type="GO" id="GO:0005737">
    <property type="term" value="C:cytoplasm"/>
    <property type="evidence" value="ECO:0007669"/>
    <property type="project" value="TreeGrafter"/>
</dbReference>
<keyword evidence="12" id="KW-0233">DNA recombination</keyword>
<keyword evidence="7" id="KW-0378">Hydrolase</keyword>
<keyword evidence="5" id="KW-0547">Nucleotide-binding</keyword>
<evidence type="ECO:0000256" key="7">
    <source>
        <dbReference type="ARBA" id="ARBA00022801"/>
    </source>
</evidence>
<dbReference type="InterPro" id="IPR001650">
    <property type="entry name" value="Helicase_C-like"/>
</dbReference>
<feature type="domain" description="Helicase ATP-binding" evidence="18">
    <location>
        <begin position="26"/>
        <end position="194"/>
    </location>
</feature>
<evidence type="ECO:0000256" key="8">
    <source>
        <dbReference type="ARBA" id="ARBA00022806"/>
    </source>
</evidence>
<evidence type="ECO:0000256" key="6">
    <source>
        <dbReference type="ARBA" id="ARBA00022763"/>
    </source>
</evidence>
<dbReference type="CDD" id="cd18794">
    <property type="entry name" value="SF2_C_RecQ"/>
    <property type="match status" value="1"/>
</dbReference>
<dbReference type="GO" id="GO:0005524">
    <property type="term" value="F:ATP binding"/>
    <property type="evidence" value="ECO:0007669"/>
    <property type="project" value="UniProtKB-KW"/>
</dbReference>
<dbReference type="Pfam" id="PF00271">
    <property type="entry name" value="Helicase_C"/>
    <property type="match status" value="1"/>
</dbReference>
<gene>
    <name evidence="20" type="ORF">SAMN04515674_103139</name>
</gene>
<dbReference type="FunFam" id="3.40.50.300:FF:000296">
    <property type="entry name" value="ATP-dependent DNA helicase RecQ"/>
    <property type="match status" value="1"/>
</dbReference>
<evidence type="ECO:0000256" key="11">
    <source>
        <dbReference type="ARBA" id="ARBA00023125"/>
    </source>
</evidence>
<dbReference type="Pfam" id="PF00570">
    <property type="entry name" value="HRDC"/>
    <property type="match status" value="1"/>
</dbReference>
<dbReference type="InterPro" id="IPR044876">
    <property type="entry name" value="HRDC_dom_sf"/>
</dbReference>
<accession>A0A1I5QEM1</accession>
<dbReference type="GO" id="GO:0016787">
    <property type="term" value="F:hydrolase activity"/>
    <property type="evidence" value="ECO:0007669"/>
    <property type="project" value="UniProtKB-KW"/>
</dbReference>
<keyword evidence="13" id="KW-0234">DNA repair</keyword>
<dbReference type="NCBIfam" id="TIGR00614">
    <property type="entry name" value="recQ_fam"/>
    <property type="match status" value="1"/>
</dbReference>
<dbReference type="InterPro" id="IPR011545">
    <property type="entry name" value="DEAD/DEAH_box_helicase_dom"/>
</dbReference>
<keyword evidence="6" id="KW-0227">DNA damage</keyword>
<dbReference type="SMART" id="SM00341">
    <property type="entry name" value="HRDC"/>
    <property type="match status" value="1"/>
</dbReference>
<dbReference type="AlphaFoldDB" id="A0A1I5QEM1"/>
<evidence type="ECO:0000259" key="17">
    <source>
        <dbReference type="PROSITE" id="PS50967"/>
    </source>
</evidence>
<dbReference type="SMART" id="SM00487">
    <property type="entry name" value="DEXDc"/>
    <property type="match status" value="1"/>
</dbReference>
<dbReference type="PROSITE" id="PS51192">
    <property type="entry name" value="HELICASE_ATP_BIND_1"/>
    <property type="match status" value="1"/>
</dbReference>
<dbReference type="InterPro" id="IPR018982">
    <property type="entry name" value="RQC_domain"/>
</dbReference>
<dbReference type="Proteomes" id="UP000199306">
    <property type="component" value="Unassembled WGS sequence"/>
</dbReference>
<dbReference type="InterPro" id="IPR006293">
    <property type="entry name" value="DNA_helicase_ATP-dep_RecQ_bac"/>
</dbReference>
<dbReference type="OrthoDB" id="9763310at2"/>
<dbReference type="GO" id="GO:0006260">
    <property type="term" value="P:DNA replication"/>
    <property type="evidence" value="ECO:0007669"/>
    <property type="project" value="InterPro"/>
</dbReference>
<organism evidence="20 21">
    <name type="scientific">Pseudarcicella hirudinis</name>
    <dbReference type="NCBI Taxonomy" id="1079859"/>
    <lineage>
        <taxon>Bacteria</taxon>
        <taxon>Pseudomonadati</taxon>
        <taxon>Bacteroidota</taxon>
        <taxon>Cytophagia</taxon>
        <taxon>Cytophagales</taxon>
        <taxon>Flectobacillaceae</taxon>
        <taxon>Pseudarcicella</taxon>
    </lineage>
</organism>
<dbReference type="PROSITE" id="PS50967">
    <property type="entry name" value="HRDC"/>
    <property type="match status" value="1"/>
</dbReference>
<comment type="catalytic activity">
    <reaction evidence="15">
        <text>Couples ATP hydrolysis with the unwinding of duplex DNA by translocating in the 3'-5' direction.</text>
        <dbReference type="EC" id="5.6.2.4"/>
    </reaction>
</comment>
<evidence type="ECO:0000256" key="5">
    <source>
        <dbReference type="ARBA" id="ARBA00022741"/>
    </source>
</evidence>
<dbReference type="InterPro" id="IPR036388">
    <property type="entry name" value="WH-like_DNA-bd_sf"/>
</dbReference>
<evidence type="ECO:0000256" key="4">
    <source>
        <dbReference type="ARBA" id="ARBA00022723"/>
    </source>
</evidence>
<dbReference type="PROSITE" id="PS51194">
    <property type="entry name" value="HELICASE_CTER"/>
    <property type="match status" value="1"/>
</dbReference>
<dbReference type="STRING" id="1079859.SAMN04515674_103139"/>
<evidence type="ECO:0000256" key="1">
    <source>
        <dbReference type="ARBA" id="ARBA00001946"/>
    </source>
</evidence>
<dbReference type="GO" id="GO:0003677">
    <property type="term" value="F:DNA binding"/>
    <property type="evidence" value="ECO:0007669"/>
    <property type="project" value="UniProtKB-KW"/>
</dbReference>
<dbReference type="EMBL" id="FOXH01000003">
    <property type="protein sequence ID" value="SFP44296.1"/>
    <property type="molecule type" value="Genomic_DNA"/>
</dbReference>
<proteinExistence type="inferred from homology"/>
<dbReference type="CDD" id="cd17920">
    <property type="entry name" value="DEXHc_RecQ"/>
    <property type="match status" value="1"/>
</dbReference>
<dbReference type="GO" id="GO:0009378">
    <property type="term" value="F:four-way junction helicase activity"/>
    <property type="evidence" value="ECO:0007669"/>
    <property type="project" value="TreeGrafter"/>
</dbReference>
<dbReference type="GO" id="GO:0009432">
    <property type="term" value="P:SOS response"/>
    <property type="evidence" value="ECO:0007669"/>
    <property type="project" value="UniProtKB-UniRule"/>
</dbReference>
<reference evidence="20 21" key="1">
    <citation type="submission" date="2016-10" db="EMBL/GenBank/DDBJ databases">
        <authorList>
            <person name="de Groot N.N."/>
        </authorList>
    </citation>
    <scope>NUCLEOTIDE SEQUENCE [LARGE SCALE GENOMIC DNA]</scope>
    <source>
        <strain evidence="21">E92,LMG 26720,CCM 7988</strain>
    </source>
</reference>
<dbReference type="NCBIfam" id="TIGR01389">
    <property type="entry name" value="recQ"/>
    <property type="match status" value="1"/>
</dbReference>
<evidence type="ECO:0000313" key="21">
    <source>
        <dbReference type="Proteomes" id="UP000199306"/>
    </source>
</evidence>
<dbReference type="Pfam" id="PF16124">
    <property type="entry name" value="RecQ_Zn_bind"/>
    <property type="match status" value="1"/>
</dbReference>
<dbReference type="Pfam" id="PF09382">
    <property type="entry name" value="RQC"/>
    <property type="match status" value="1"/>
</dbReference>
<dbReference type="GO" id="GO:0030894">
    <property type="term" value="C:replisome"/>
    <property type="evidence" value="ECO:0007669"/>
    <property type="project" value="TreeGrafter"/>
</dbReference>
<name>A0A1I5QEM1_9BACT</name>
<evidence type="ECO:0000256" key="15">
    <source>
        <dbReference type="ARBA" id="ARBA00034617"/>
    </source>
</evidence>
<evidence type="ECO:0000313" key="20">
    <source>
        <dbReference type="EMBL" id="SFP44296.1"/>
    </source>
</evidence>
<dbReference type="SMART" id="SM00490">
    <property type="entry name" value="HELICc"/>
    <property type="match status" value="1"/>
</dbReference>
<dbReference type="GO" id="GO:0043138">
    <property type="term" value="F:3'-5' DNA helicase activity"/>
    <property type="evidence" value="ECO:0007669"/>
    <property type="project" value="UniProtKB-EC"/>
</dbReference>
<dbReference type="PANTHER" id="PTHR13710:SF105">
    <property type="entry name" value="ATP-DEPENDENT DNA HELICASE Q1"/>
    <property type="match status" value="1"/>
</dbReference>
<dbReference type="InterPro" id="IPR014001">
    <property type="entry name" value="Helicase_ATP-bd"/>
</dbReference>
<dbReference type="InterPro" id="IPR032284">
    <property type="entry name" value="RecQ_Zn-bd"/>
</dbReference>
<dbReference type="Gene3D" id="1.10.10.10">
    <property type="entry name" value="Winged helix-like DNA-binding domain superfamily/Winged helix DNA-binding domain"/>
    <property type="match status" value="1"/>
</dbReference>
<dbReference type="SMART" id="SM00956">
    <property type="entry name" value="RQC"/>
    <property type="match status" value="1"/>
</dbReference>
<evidence type="ECO:0000256" key="2">
    <source>
        <dbReference type="ARBA" id="ARBA00001947"/>
    </source>
</evidence>
<keyword evidence="4" id="KW-0479">Metal-binding</keyword>
<keyword evidence="21" id="KW-1185">Reference proteome</keyword>
<evidence type="ECO:0000256" key="12">
    <source>
        <dbReference type="ARBA" id="ARBA00023172"/>
    </source>
</evidence>
<dbReference type="Gene3D" id="1.10.10.1390">
    <property type="entry name" value="ATP-dependent DNA helicase RecQ"/>
    <property type="match status" value="1"/>
</dbReference>
<dbReference type="InterPro" id="IPR027417">
    <property type="entry name" value="P-loop_NTPase"/>
</dbReference>
<evidence type="ECO:0000256" key="16">
    <source>
        <dbReference type="NCBIfam" id="TIGR01389"/>
    </source>
</evidence>
<dbReference type="SUPFAM" id="SSF47819">
    <property type="entry name" value="HRDC-like"/>
    <property type="match status" value="1"/>
</dbReference>
<dbReference type="InterPro" id="IPR029491">
    <property type="entry name" value="Helicase_HTH"/>
</dbReference>
<evidence type="ECO:0000256" key="14">
    <source>
        <dbReference type="ARBA" id="ARBA00023235"/>
    </source>
</evidence>
<comment type="cofactor">
    <cofactor evidence="1">
        <name>Mg(2+)</name>
        <dbReference type="ChEBI" id="CHEBI:18420"/>
    </cofactor>
</comment>
<dbReference type="FunFam" id="3.40.50.300:FF:001456">
    <property type="entry name" value="ATP-dependent DNA helicase"/>
    <property type="match status" value="1"/>
</dbReference>
<dbReference type="GO" id="GO:0046872">
    <property type="term" value="F:metal ion binding"/>
    <property type="evidence" value="ECO:0007669"/>
    <property type="project" value="UniProtKB-KW"/>
</dbReference>
<dbReference type="InterPro" id="IPR036390">
    <property type="entry name" value="WH_DNA-bd_sf"/>
</dbReference>
<dbReference type="Gene3D" id="3.40.50.300">
    <property type="entry name" value="P-loop containing nucleotide triphosphate hydrolases"/>
    <property type="match status" value="2"/>
</dbReference>
<dbReference type="EC" id="5.6.2.4" evidence="16"/>
<keyword evidence="8 20" id="KW-0347">Helicase</keyword>